<feature type="transmembrane region" description="Helical" evidence="1">
    <location>
        <begin position="174"/>
        <end position="191"/>
    </location>
</feature>
<comment type="caution">
    <text evidence="3">The sequence shown here is derived from an EMBL/GenBank/DDBJ whole genome shotgun (WGS) entry which is preliminary data.</text>
</comment>
<keyword evidence="1" id="KW-0812">Transmembrane</keyword>
<evidence type="ECO:0000313" key="4">
    <source>
        <dbReference type="Proteomes" id="UP001596091"/>
    </source>
</evidence>
<dbReference type="SUPFAM" id="SSF55073">
    <property type="entry name" value="Nucleotide cyclase"/>
    <property type="match status" value="1"/>
</dbReference>
<accession>A0ABW1EJF9</accession>
<name>A0ABW1EJF9_9BACT</name>
<dbReference type="InterPro" id="IPR043128">
    <property type="entry name" value="Rev_trsase/Diguanyl_cyclase"/>
</dbReference>
<feature type="transmembrane region" description="Helical" evidence="1">
    <location>
        <begin position="198"/>
        <end position="220"/>
    </location>
</feature>
<evidence type="ECO:0000256" key="1">
    <source>
        <dbReference type="SAM" id="Phobius"/>
    </source>
</evidence>
<dbReference type="Proteomes" id="UP001596091">
    <property type="component" value="Unassembled WGS sequence"/>
</dbReference>
<dbReference type="PANTHER" id="PTHR46663:SF2">
    <property type="entry name" value="GGDEF DOMAIN-CONTAINING PROTEIN"/>
    <property type="match status" value="1"/>
</dbReference>
<dbReference type="Gene3D" id="3.30.70.270">
    <property type="match status" value="1"/>
</dbReference>
<keyword evidence="3" id="KW-0808">Transferase</keyword>
<feature type="domain" description="GGDEF" evidence="2">
    <location>
        <begin position="291"/>
        <end position="424"/>
    </location>
</feature>
<feature type="transmembrane region" description="Helical" evidence="1">
    <location>
        <begin position="59"/>
        <end position="80"/>
    </location>
</feature>
<dbReference type="InterPro" id="IPR029787">
    <property type="entry name" value="Nucleotide_cyclase"/>
</dbReference>
<dbReference type="EC" id="2.7.7.65" evidence="3"/>
<dbReference type="SMART" id="SM00267">
    <property type="entry name" value="GGDEF"/>
    <property type="match status" value="1"/>
</dbReference>
<feature type="transmembrane region" description="Helical" evidence="1">
    <location>
        <begin position="117"/>
        <end position="137"/>
    </location>
</feature>
<reference evidence="4" key="1">
    <citation type="journal article" date="2019" name="Int. J. Syst. Evol. Microbiol.">
        <title>The Global Catalogue of Microorganisms (GCM) 10K type strain sequencing project: providing services to taxonomists for standard genome sequencing and annotation.</title>
        <authorList>
            <consortium name="The Broad Institute Genomics Platform"/>
            <consortium name="The Broad Institute Genome Sequencing Center for Infectious Disease"/>
            <person name="Wu L."/>
            <person name="Ma J."/>
        </authorList>
    </citation>
    <scope>NUCLEOTIDE SEQUENCE [LARGE SCALE GENOMIC DNA]</scope>
    <source>
        <strain evidence="4">JCM 4087</strain>
    </source>
</reference>
<dbReference type="Pfam" id="PF00990">
    <property type="entry name" value="GGDEF"/>
    <property type="match status" value="1"/>
</dbReference>
<protein>
    <submittedName>
        <fullName evidence="3">Diguanylate cyclase domain-containing protein</fullName>
        <ecNumber evidence="3">2.7.7.65</ecNumber>
    </submittedName>
</protein>
<dbReference type="InterPro" id="IPR000160">
    <property type="entry name" value="GGDEF_dom"/>
</dbReference>
<dbReference type="InterPro" id="IPR052163">
    <property type="entry name" value="DGC-Regulatory_Protein"/>
</dbReference>
<keyword evidence="3" id="KW-0548">Nucleotidyltransferase</keyword>
<organism evidence="3 4">
    <name type="scientific">Acidicapsa dinghuensis</name>
    <dbReference type="NCBI Taxonomy" id="2218256"/>
    <lineage>
        <taxon>Bacteria</taxon>
        <taxon>Pseudomonadati</taxon>
        <taxon>Acidobacteriota</taxon>
        <taxon>Terriglobia</taxon>
        <taxon>Terriglobales</taxon>
        <taxon>Acidobacteriaceae</taxon>
        <taxon>Acidicapsa</taxon>
    </lineage>
</organism>
<dbReference type="PANTHER" id="PTHR46663">
    <property type="entry name" value="DIGUANYLATE CYCLASE DGCT-RELATED"/>
    <property type="match status" value="1"/>
</dbReference>
<dbReference type="EMBL" id="JBHSPH010000004">
    <property type="protein sequence ID" value="MFC5863412.1"/>
    <property type="molecule type" value="Genomic_DNA"/>
</dbReference>
<dbReference type="NCBIfam" id="TIGR00254">
    <property type="entry name" value="GGDEF"/>
    <property type="match status" value="1"/>
</dbReference>
<feature type="transmembrane region" description="Helical" evidence="1">
    <location>
        <begin position="144"/>
        <end position="162"/>
    </location>
</feature>
<proteinExistence type="predicted"/>
<dbReference type="GO" id="GO:0052621">
    <property type="term" value="F:diguanylate cyclase activity"/>
    <property type="evidence" value="ECO:0007669"/>
    <property type="project" value="UniProtKB-EC"/>
</dbReference>
<keyword evidence="1" id="KW-1133">Transmembrane helix</keyword>
<evidence type="ECO:0000313" key="3">
    <source>
        <dbReference type="EMBL" id="MFC5863412.1"/>
    </source>
</evidence>
<sequence>MDWSKIPDILAVTCLASAFFSISHRHRMPQHQLWLAGWFLIALHFLAFLFANLNGIPGVISTAIGLTTLIVAGVCFMWATVPSETRINSRKLASVTAGSMSFYCILATLPFAPPNWLLDATALAIGLAPLSVALYYLRYSQHALRWLTVGIQFALGAELLVLRRQSHGNLDLCIDAILFVVYFSCCLYFWYTHKVSTTGSAITVCGFFAWSLVFIIAPISEHYLPNLKIENEIWNLPKYVVAIGMLLLMLEKQIERSQYLALHDDLTGLANRRLFQDRLNSAMERTRRSATTLALMQVDLDGFKAINDNHGHHYGDLLLQQIASLLQRRVRRSDTVARTGGDEFSIILEEPSSRGDAELVAESLVRILREPILLSGTPVRVGASIGIAVFPTDASDADSLCIEADMRMYQAKQDRKDVVNITRERMGEGLSSQTMAV</sequence>
<dbReference type="PROSITE" id="PS50887">
    <property type="entry name" value="GGDEF"/>
    <property type="match status" value="1"/>
</dbReference>
<gene>
    <name evidence="3" type="ORF">ACFPT7_13995</name>
</gene>
<keyword evidence="4" id="KW-1185">Reference proteome</keyword>
<feature type="transmembrane region" description="Helical" evidence="1">
    <location>
        <begin position="34"/>
        <end position="53"/>
    </location>
</feature>
<keyword evidence="1" id="KW-0472">Membrane</keyword>
<evidence type="ECO:0000259" key="2">
    <source>
        <dbReference type="PROSITE" id="PS50887"/>
    </source>
</evidence>
<dbReference type="CDD" id="cd01949">
    <property type="entry name" value="GGDEF"/>
    <property type="match status" value="1"/>
</dbReference>
<dbReference type="RefSeq" id="WP_263341273.1">
    <property type="nucleotide sequence ID" value="NZ_JAGSYH010000007.1"/>
</dbReference>
<feature type="transmembrane region" description="Helical" evidence="1">
    <location>
        <begin position="92"/>
        <end position="111"/>
    </location>
</feature>